<dbReference type="Pfam" id="PF13480">
    <property type="entry name" value="Acetyltransf_6"/>
    <property type="match status" value="1"/>
</dbReference>
<sequence length="334" mass="38270">MIATIKSIFIHTSVFEWNQADTEVRVFNLKDVPHCPSDPTSTIYFRPDHLRTQSTGIIYSFILFRKNPKAVIAEFHCTQHAPGQWSSPPKAPFGGITAEKGCKANELEFFLNCIKEWMANLGGKKLTVSTSAACYNPTLHPLLRQCYLSTEFISTRTLINHHILVNALKFEHSIYPSERRRLRKSEDADFQAYLCKEHSIDMIYPFLLKCAERNGYELSLSKCQLGTLLTRFPEDFLVFSVNNKGQLIALAIMVKVTSDILYYFLSAFDPQYRSYSPMVLLLKNVYEFCQQNDFSILDLGTSLDRHGNNKPSLARFKKNIGGIECEKITYELVF</sequence>
<dbReference type="SUPFAM" id="SSF55729">
    <property type="entry name" value="Acyl-CoA N-acyltransferases (Nat)"/>
    <property type="match status" value="1"/>
</dbReference>
<organism evidence="2 3">
    <name type="scientific">Dyadobacter arcticus</name>
    <dbReference type="NCBI Taxonomy" id="1078754"/>
    <lineage>
        <taxon>Bacteria</taxon>
        <taxon>Pseudomonadati</taxon>
        <taxon>Bacteroidota</taxon>
        <taxon>Cytophagia</taxon>
        <taxon>Cytophagales</taxon>
        <taxon>Spirosomataceae</taxon>
        <taxon>Dyadobacter</taxon>
    </lineage>
</organism>
<dbReference type="Proteomes" id="UP001179181">
    <property type="component" value="Unassembled WGS sequence"/>
</dbReference>
<evidence type="ECO:0000313" key="3">
    <source>
        <dbReference type="Proteomes" id="UP001179181"/>
    </source>
</evidence>
<reference evidence="2 3" key="1">
    <citation type="submission" date="2020-03" db="EMBL/GenBank/DDBJ databases">
        <title>Genomic Encyclopedia of Type Strains, Phase IV (KMG-IV): sequencing the most valuable type-strain genomes for metagenomic binning, comparative biology and taxonomic classification.</title>
        <authorList>
            <person name="Goeker M."/>
        </authorList>
    </citation>
    <scope>NUCLEOTIDE SEQUENCE [LARGE SCALE GENOMIC DNA]</scope>
    <source>
        <strain evidence="2 3">DSM 102865</strain>
    </source>
</reference>
<protein>
    <recommendedName>
        <fullName evidence="1">BioF2-like acetyltransferase domain-containing protein</fullName>
    </recommendedName>
</protein>
<evidence type="ECO:0000313" key="2">
    <source>
        <dbReference type="EMBL" id="NIJ51759.1"/>
    </source>
</evidence>
<dbReference type="Gene3D" id="3.40.630.30">
    <property type="match status" value="1"/>
</dbReference>
<evidence type="ECO:0000259" key="1">
    <source>
        <dbReference type="Pfam" id="PF13480"/>
    </source>
</evidence>
<dbReference type="InterPro" id="IPR016181">
    <property type="entry name" value="Acyl_CoA_acyltransferase"/>
</dbReference>
<comment type="caution">
    <text evidence="2">The sequence shown here is derived from an EMBL/GenBank/DDBJ whole genome shotgun (WGS) entry which is preliminary data.</text>
</comment>
<name>A0ABX0UIA2_9BACT</name>
<gene>
    <name evidence="2" type="ORF">FHS68_000915</name>
</gene>
<dbReference type="InterPro" id="IPR038740">
    <property type="entry name" value="BioF2-like_GNAT_dom"/>
</dbReference>
<feature type="domain" description="BioF2-like acetyltransferase" evidence="1">
    <location>
        <begin position="179"/>
        <end position="304"/>
    </location>
</feature>
<keyword evidence="3" id="KW-1185">Reference proteome</keyword>
<dbReference type="RefSeq" id="WP_167267616.1">
    <property type="nucleotide sequence ID" value="NZ_JAASQJ010000001.1"/>
</dbReference>
<accession>A0ABX0UIA2</accession>
<proteinExistence type="predicted"/>
<dbReference type="EMBL" id="JAASQJ010000001">
    <property type="protein sequence ID" value="NIJ51759.1"/>
    <property type="molecule type" value="Genomic_DNA"/>
</dbReference>